<keyword evidence="3" id="KW-0515">Mutator protein</keyword>
<dbReference type="CDD" id="cd03425">
    <property type="entry name" value="NUDIX_MutT_NudA_like"/>
    <property type="match status" value="1"/>
</dbReference>
<name>A0A7W8GAS9_9SPIR</name>
<dbReference type="GO" id="GO:0035539">
    <property type="term" value="F:8-oxo-7,8-dihydrodeoxyguanosine triphosphate pyrophosphatase activity"/>
    <property type="evidence" value="ECO:0007669"/>
    <property type="project" value="UniProtKB-EC"/>
</dbReference>
<evidence type="ECO:0000256" key="3">
    <source>
        <dbReference type="ARBA" id="ARBA00022457"/>
    </source>
</evidence>
<evidence type="ECO:0000259" key="17">
    <source>
        <dbReference type="PROSITE" id="PS51462"/>
    </source>
</evidence>
<evidence type="ECO:0000256" key="6">
    <source>
        <dbReference type="ARBA" id="ARBA00022763"/>
    </source>
</evidence>
<dbReference type="PANTHER" id="PTHR47707">
    <property type="entry name" value="8-OXO-DGTP DIPHOSPHATASE"/>
    <property type="match status" value="1"/>
</dbReference>
<feature type="domain" description="Nudix hydrolase" evidence="17">
    <location>
        <begin position="30"/>
        <end position="162"/>
    </location>
</feature>
<comment type="catalytic activity">
    <reaction evidence="10">
        <text>8-oxo-dGTP + H2O = 8-oxo-dGMP + diphosphate + H(+)</text>
        <dbReference type="Rhea" id="RHEA:31575"/>
        <dbReference type="ChEBI" id="CHEBI:15377"/>
        <dbReference type="ChEBI" id="CHEBI:15378"/>
        <dbReference type="ChEBI" id="CHEBI:33019"/>
        <dbReference type="ChEBI" id="CHEBI:63224"/>
        <dbReference type="ChEBI" id="CHEBI:77896"/>
        <dbReference type="EC" id="3.6.1.55"/>
    </reaction>
</comment>
<comment type="similarity">
    <text evidence="2">Belongs to the Nudix hydrolase family.</text>
</comment>
<evidence type="ECO:0000256" key="7">
    <source>
        <dbReference type="ARBA" id="ARBA00022801"/>
    </source>
</evidence>
<dbReference type="InterPro" id="IPR000086">
    <property type="entry name" value="NUDIX_hydrolase_dom"/>
</dbReference>
<organism evidence="18 19">
    <name type="scientific">Treponema ruminis</name>
    <dbReference type="NCBI Taxonomy" id="744515"/>
    <lineage>
        <taxon>Bacteria</taxon>
        <taxon>Pseudomonadati</taxon>
        <taxon>Spirochaetota</taxon>
        <taxon>Spirochaetia</taxon>
        <taxon>Spirochaetales</taxon>
        <taxon>Treponemataceae</taxon>
        <taxon>Treponema</taxon>
    </lineage>
</organism>
<gene>
    <name evidence="18" type="ORF">HNP76_002224</name>
</gene>
<evidence type="ECO:0000256" key="9">
    <source>
        <dbReference type="ARBA" id="ARBA00023204"/>
    </source>
</evidence>
<dbReference type="GO" id="GO:0044715">
    <property type="term" value="F:8-oxo-dGDP phosphatase activity"/>
    <property type="evidence" value="ECO:0007669"/>
    <property type="project" value="TreeGrafter"/>
</dbReference>
<dbReference type="GO" id="GO:0044716">
    <property type="term" value="F:8-oxo-GDP phosphatase activity"/>
    <property type="evidence" value="ECO:0007669"/>
    <property type="project" value="TreeGrafter"/>
</dbReference>
<dbReference type="EMBL" id="JACHFQ010000007">
    <property type="protein sequence ID" value="MBB5226836.1"/>
    <property type="molecule type" value="Genomic_DNA"/>
</dbReference>
<accession>A0A7W8GAS9</accession>
<evidence type="ECO:0000256" key="14">
    <source>
        <dbReference type="ARBA" id="ARBA00041592"/>
    </source>
</evidence>
<proteinExistence type="inferred from homology"/>
<keyword evidence="4" id="KW-0235">DNA replication</keyword>
<keyword evidence="5" id="KW-0479">Metal-binding</keyword>
<evidence type="ECO:0000256" key="4">
    <source>
        <dbReference type="ARBA" id="ARBA00022705"/>
    </source>
</evidence>
<evidence type="ECO:0000256" key="1">
    <source>
        <dbReference type="ARBA" id="ARBA00001946"/>
    </source>
</evidence>
<keyword evidence="7 18" id="KW-0378">Hydrolase</keyword>
<dbReference type="InterPro" id="IPR015797">
    <property type="entry name" value="NUDIX_hydrolase-like_dom_sf"/>
</dbReference>
<evidence type="ECO:0000313" key="19">
    <source>
        <dbReference type="Proteomes" id="UP000518887"/>
    </source>
</evidence>
<evidence type="ECO:0000256" key="15">
    <source>
        <dbReference type="ARBA" id="ARBA00041979"/>
    </source>
</evidence>
<dbReference type="Proteomes" id="UP000518887">
    <property type="component" value="Unassembled WGS sequence"/>
</dbReference>
<keyword evidence="8" id="KW-0460">Magnesium</keyword>
<sequence>MNYIWTSKHEQMHLEKNLNQINITEEFKMKQITVSGAIILRTNPRTHQTEVFATQRGYGDWKGWWEIPGGKLEPGETPEQCIEREIREELATEVHAEKILGVVEYDYPTFHLTMHCILCTIVSGEPKLLEHEAACWLTRETLRSVNWLPADQLILDKIEAIL</sequence>
<evidence type="ECO:0000256" key="2">
    <source>
        <dbReference type="ARBA" id="ARBA00005582"/>
    </source>
</evidence>
<comment type="caution">
    <text evidence="18">The sequence shown here is derived from an EMBL/GenBank/DDBJ whole genome shotgun (WGS) entry which is preliminary data.</text>
</comment>
<dbReference type="AlphaFoldDB" id="A0A7W8GAS9"/>
<evidence type="ECO:0000256" key="10">
    <source>
        <dbReference type="ARBA" id="ARBA00035861"/>
    </source>
</evidence>
<evidence type="ECO:0000256" key="8">
    <source>
        <dbReference type="ARBA" id="ARBA00022842"/>
    </source>
</evidence>
<comment type="catalytic activity">
    <reaction evidence="11">
        <text>8-oxo-GTP + H2O = 8-oxo-GMP + diphosphate + H(+)</text>
        <dbReference type="Rhea" id="RHEA:67616"/>
        <dbReference type="ChEBI" id="CHEBI:15377"/>
        <dbReference type="ChEBI" id="CHEBI:15378"/>
        <dbReference type="ChEBI" id="CHEBI:33019"/>
        <dbReference type="ChEBI" id="CHEBI:143553"/>
        <dbReference type="ChEBI" id="CHEBI:145694"/>
    </reaction>
</comment>
<dbReference type="InterPro" id="IPR047127">
    <property type="entry name" value="MutT-like"/>
</dbReference>
<comment type="cofactor">
    <cofactor evidence="1">
        <name>Mg(2+)</name>
        <dbReference type="ChEBI" id="CHEBI:18420"/>
    </cofactor>
</comment>
<dbReference type="PROSITE" id="PS51462">
    <property type="entry name" value="NUDIX"/>
    <property type="match status" value="1"/>
</dbReference>
<dbReference type="GO" id="GO:0008413">
    <property type="term" value="F:8-oxo-7,8-dihydroguanosine triphosphate pyrophosphatase activity"/>
    <property type="evidence" value="ECO:0007669"/>
    <property type="project" value="TreeGrafter"/>
</dbReference>
<reference evidence="18 19" key="1">
    <citation type="submission" date="2020-08" db="EMBL/GenBank/DDBJ databases">
        <title>Genomic Encyclopedia of Type Strains, Phase IV (KMG-IV): sequencing the most valuable type-strain genomes for metagenomic binning, comparative biology and taxonomic classification.</title>
        <authorList>
            <person name="Goeker M."/>
        </authorList>
    </citation>
    <scope>NUCLEOTIDE SEQUENCE [LARGE SCALE GENOMIC DNA]</scope>
    <source>
        <strain evidence="18 19">DSM 103462</strain>
    </source>
</reference>
<dbReference type="PANTHER" id="PTHR47707:SF1">
    <property type="entry name" value="NUDIX HYDROLASE FAMILY PROTEIN"/>
    <property type="match status" value="1"/>
</dbReference>
<dbReference type="SUPFAM" id="SSF55811">
    <property type="entry name" value="Nudix"/>
    <property type="match status" value="1"/>
</dbReference>
<keyword evidence="6" id="KW-0227">DNA damage</keyword>
<protein>
    <recommendedName>
        <fullName evidence="13">8-oxo-dGTP diphosphatase</fullName>
        <ecNumber evidence="12">3.6.1.55</ecNumber>
    </recommendedName>
    <alternativeName>
        <fullName evidence="16">7,8-dihydro-8-oxoguanine-triphosphatase</fullName>
    </alternativeName>
    <alternativeName>
        <fullName evidence="15">Mutator protein MutT</fullName>
    </alternativeName>
    <alternativeName>
        <fullName evidence="14">dGTP pyrophosphohydrolase</fullName>
    </alternativeName>
</protein>
<dbReference type="GO" id="GO:0006260">
    <property type="term" value="P:DNA replication"/>
    <property type="evidence" value="ECO:0007669"/>
    <property type="project" value="UniProtKB-KW"/>
</dbReference>
<dbReference type="GO" id="GO:0046872">
    <property type="term" value="F:metal ion binding"/>
    <property type="evidence" value="ECO:0007669"/>
    <property type="project" value="UniProtKB-KW"/>
</dbReference>
<evidence type="ECO:0000256" key="11">
    <source>
        <dbReference type="ARBA" id="ARBA00036904"/>
    </source>
</evidence>
<dbReference type="InterPro" id="IPR020476">
    <property type="entry name" value="Nudix_hydrolase"/>
</dbReference>
<dbReference type="GO" id="GO:0006281">
    <property type="term" value="P:DNA repair"/>
    <property type="evidence" value="ECO:0007669"/>
    <property type="project" value="UniProtKB-KW"/>
</dbReference>
<evidence type="ECO:0000256" key="16">
    <source>
        <dbReference type="ARBA" id="ARBA00042798"/>
    </source>
</evidence>
<keyword evidence="19" id="KW-1185">Reference proteome</keyword>
<evidence type="ECO:0000256" key="13">
    <source>
        <dbReference type="ARBA" id="ARBA00040794"/>
    </source>
</evidence>
<dbReference type="PRINTS" id="PR00502">
    <property type="entry name" value="NUDIXFAMILY"/>
</dbReference>
<dbReference type="Pfam" id="PF00293">
    <property type="entry name" value="NUDIX"/>
    <property type="match status" value="1"/>
</dbReference>
<dbReference type="Gene3D" id="3.90.79.10">
    <property type="entry name" value="Nucleoside Triphosphate Pyrophosphohydrolase"/>
    <property type="match status" value="1"/>
</dbReference>
<evidence type="ECO:0000313" key="18">
    <source>
        <dbReference type="EMBL" id="MBB5226836.1"/>
    </source>
</evidence>
<keyword evidence="9" id="KW-0234">DNA repair</keyword>
<evidence type="ECO:0000256" key="5">
    <source>
        <dbReference type="ARBA" id="ARBA00022723"/>
    </source>
</evidence>
<dbReference type="EC" id="3.6.1.55" evidence="12"/>
<evidence type="ECO:0000256" key="12">
    <source>
        <dbReference type="ARBA" id="ARBA00038905"/>
    </source>
</evidence>
<dbReference type="RefSeq" id="WP_246462682.1">
    <property type="nucleotide sequence ID" value="NZ_CP031518.1"/>
</dbReference>